<protein>
    <submittedName>
        <fullName evidence="2">Uncharacterized protein</fullName>
    </submittedName>
</protein>
<proteinExistence type="predicted"/>
<dbReference type="PANTHER" id="PTHR45188:SF2">
    <property type="entry name" value="DNAJ HOMOLOG SUBFAMILY C MEMBER 7"/>
    <property type="match status" value="1"/>
</dbReference>
<keyword evidence="1" id="KW-0677">Repeat</keyword>
<evidence type="ECO:0000313" key="2">
    <source>
        <dbReference type="EMBL" id="KAH8022666.1"/>
    </source>
</evidence>
<sequence length="219" mass="24118">MMLVCHRAALDDCRQALQRDRHNSKSLLREAKCYIALGDPAAALRSLHSLRVVDPENPAIFRELKSAELLQLFLDEDDKAYKAQNYERVIHYIDCALQQAVSSSKIEILRSSVAAVGNPLILSVCAERCCVDTGDMAFPDCRERYSLPVLLVEVLGTVGGTEDGRETQMQAGIVCPPGPFPVCCDFNKFHPRPPGSTGTHWCPDSGRGLAPSLVHGRDR</sequence>
<evidence type="ECO:0000313" key="3">
    <source>
        <dbReference type="Proteomes" id="UP000821866"/>
    </source>
</evidence>
<evidence type="ECO:0000256" key="1">
    <source>
        <dbReference type="ARBA" id="ARBA00022737"/>
    </source>
</evidence>
<dbReference type="InterPro" id="IPR011990">
    <property type="entry name" value="TPR-like_helical_dom_sf"/>
</dbReference>
<dbReference type="Proteomes" id="UP000821866">
    <property type="component" value="Chromosome 6"/>
</dbReference>
<dbReference type="Gene3D" id="1.25.40.10">
    <property type="entry name" value="Tetratricopeptide repeat domain"/>
    <property type="match status" value="1"/>
</dbReference>
<dbReference type="VEuPathDB" id="VectorBase:LOC119176084"/>
<dbReference type="PANTHER" id="PTHR45188">
    <property type="entry name" value="DNAJ PROTEIN P58IPK HOMOLOG"/>
    <property type="match status" value="1"/>
</dbReference>
<reference evidence="2" key="1">
    <citation type="journal article" date="2020" name="Cell">
        <title>Large-Scale Comparative Analyses of Tick Genomes Elucidate Their Genetic Diversity and Vector Capacities.</title>
        <authorList>
            <consortium name="Tick Genome and Microbiome Consortium (TIGMIC)"/>
            <person name="Jia N."/>
            <person name="Wang J."/>
            <person name="Shi W."/>
            <person name="Du L."/>
            <person name="Sun Y."/>
            <person name="Zhan W."/>
            <person name="Jiang J.F."/>
            <person name="Wang Q."/>
            <person name="Zhang B."/>
            <person name="Ji P."/>
            <person name="Bell-Sakyi L."/>
            <person name="Cui X.M."/>
            <person name="Yuan T.T."/>
            <person name="Jiang B.G."/>
            <person name="Yang W.F."/>
            <person name="Lam T.T."/>
            <person name="Chang Q.C."/>
            <person name="Ding S.J."/>
            <person name="Wang X.J."/>
            <person name="Zhu J.G."/>
            <person name="Ruan X.D."/>
            <person name="Zhao L."/>
            <person name="Wei J.T."/>
            <person name="Ye R.Z."/>
            <person name="Que T.C."/>
            <person name="Du C.H."/>
            <person name="Zhou Y.H."/>
            <person name="Cheng J.X."/>
            <person name="Dai P.F."/>
            <person name="Guo W.B."/>
            <person name="Han X.H."/>
            <person name="Huang E.J."/>
            <person name="Li L.F."/>
            <person name="Wei W."/>
            <person name="Gao Y.C."/>
            <person name="Liu J.Z."/>
            <person name="Shao H.Z."/>
            <person name="Wang X."/>
            <person name="Wang C.C."/>
            <person name="Yang T.C."/>
            <person name="Huo Q.B."/>
            <person name="Li W."/>
            <person name="Chen H.Y."/>
            <person name="Chen S.E."/>
            <person name="Zhou L.G."/>
            <person name="Ni X.B."/>
            <person name="Tian J.H."/>
            <person name="Sheng Y."/>
            <person name="Liu T."/>
            <person name="Pan Y.S."/>
            <person name="Xia L.Y."/>
            <person name="Li J."/>
            <person name="Zhao F."/>
            <person name="Cao W.C."/>
        </authorList>
    </citation>
    <scope>NUCLEOTIDE SEQUENCE</scope>
    <source>
        <strain evidence="2">Rmic-2018</strain>
    </source>
</reference>
<accession>A0A9J6DKK7</accession>
<comment type="caution">
    <text evidence="2">The sequence shown here is derived from an EMBL/GenBank/DDBJ whole genome shotgun (WGS) entry which is preliminary data.</text>
</comment>
<dbReference type="SUPFAM" id="SSF48452">
    <property type="entry name" value="TPR-like"/>
    <property type="match status" value="1"/>
</dbReference>
<dbReference type="Pfam" id="PF14559">
    <property type="entry name" value="TPR_19"/>
    <property type="match status" value="1"/>
</dbReference>
<keyword evidence="3" id="KW-1185">Reference proteome</keyword>
<name>A0A9J6DKK7_RHIMP</name>
<organism evidence="2 3">
    <name type="scientific">Rhipicephalus microplus</name>
    <name type="common">Cattle tick</name>
    <name type="synonym">Boophilus microplus</name>
    <dbReference type="NCBI Taxonomy" id="6941"/>
    <lineage>
        <taxon>Eukaryota</taxon>
        <taxon>Metazoa</taxon>
        <taxon>Ecdysozoa</taxon>
        <taxon>Arthropoda</taxon>
        <taxon>Chelicerata</taxon>
        <taxon>Arachnida</taxon>
        <taxon>Acari</taxon>
        <taxon>Parasitiformes</taxon>
        <taxon>Ixodida</taxon>
        <taxon>Ixodoidea</taxon>
        <taxon>Ixodidae</taxon>
        <taxon>Rhipicephalinae</taxon>
        <taxon>Rhipicephalus</taxon>
        <taxon>Boophilus</taxon>
    </lineage>
</organism>
<dbReference type="AlphaFoldDB" id="A0A9J6DKK7"/>
<reference evidence="2" key="2">
    <citation type="submission" date="2021-09" db="EMBL/GenBank/DDBJ databases">
        <authorList>
            <person name="Jia N."/>
            <person name="Wang J."/>
            <person name="Shi W."/>
            <person name="Du L."/>
            <person name="Sun Y."/>
            <person name="Zhan W."/>
            <person name="Jiang J."/>
            <person name="Wang Q."/>
            <person name="Zhang B."/>
            <person name="Ji P."/>
            <person name="Sakyi L.B."/>
            <person name="Cui X."/>
            <person name="Yuan T."/>
            <person name="Jiang B."/>
            <person name="Yang W."/>
            <person name="Lam T.T.-Y."/>
            <person name="Chang Q."/>
            <person name="Ding S."/>
            <person name="Wang X."/>
            <person name="Zhu J."/>
            <person name="Ruan X."/>
            <person name="Zhao L."/>
            <person name="Wei J."/>
            <person name="Que T."/>
            <person name="Du C."/>
            <person name="Cheng J."/>
            <person name="Dai P."/>
            <person name="Han X."/>
            <person name="Huang E."/>
            <person name="Gao Y."/>
            <person name="Liu J."/>
            <person name="Shao H."/>
            <person name="Ye R."/>
            <person name="Li L."/>
            <person name="Wei W."/>
            <person name="Wang X."/>
            <person name="Wang C."/>
            <person name="Huo Q."/>
            <person name="Li W."/>
            <person name="Guo W."/>
            <person name="Chen H."/>
            <person name="Chen S."/>
            <person name="Zhou L."/>
            <person name="Zhou L."/>
            <person name="Ni X."/>
            <person name="Tian J."/>
            <person name="Zhou Y."/>
            <person name="Sheng Y."/>
            <person name="Liu T."/>
            <person name="Pan Y."/>
            <person name="Xia L."/>
            <person name="Li J."/>
            <person name="Zhao F."/>
            <person name="Cao W."/>
        </authorList>
    </citation>
    <scope>NUCLEOTIDE SEQUENCE</scope>
    <source>
        <strain evidence="2">Rmic-2018</strain>
        <tissue evidence="2">Larvae</tissue>
    </source>
</reference>
<dbReference type="EMBL" id="JABSTU010000008">
    <property type="protein sequence ID" value="KAH8022666.1"/>
    <property type="molecule type" value="Genomic_DNA"/>
</dbReference>
<gene>
    <name evidence="2" type="ORF">HPB51_000966</name>
</gene>